<dbReference type="Gene3D" id="2.40.128.20">
    <property type="match status" value="1"/>
</dbReference>
<protein>
    <submittedName>
        <fullName evidence="3">Molybdenum cofactor biosynthesis protein F</fullName>
    </submittedName>
</protein>
<organism evidence="3 4">
    <name type="scientific">Paraburkholderia fungorum</name>
    <dbReference type="NCBI Taxonomy" id="134537"/>
    <lineage>
        <taxon>Bacteria</taxon>
        <taxon>Pseudomonadati</taxon>
        <taxon>Pseudomonadota</taxon>
        <taxon>Betaproteobacteria</taxon>
        <taxon>Burkholderiales</taxon>
        <taxon>Burkholderiaceae</taxon>
        <taxon>Paraburkholderia</taxon>
    </lineage>
</organism>
<accession>A0A3R7GR33</accession>
<dbReference type="Pfam" id="PF17409">
    <property type="entry name" value="MoaF_C"/>
    <property type="match status" value="1"/>
</dbReference>
<evidence type="ECO:0000259" key="1">
    <source>
        <dbReference type="Pfam" id="PF10703"/>
    </source>
</evidence>
<dbReference type="OrthoDB" id="8537304at2"/>
<dbReference type="RefSeq" id="WP_120346641.1">
    <property type="nucleotide sequence ID" value="NZ_MCAS01000027.1"/>
</dbReference>
<proteinExistence type="predicted"/>
<dbReference type="Pfam" id="PF10703">
    <property type="entry name" value="MoaF"/>
    <property type="match status" value="1"/>
</dbReference>
<name>A0A3R7GR33_9BURK</name>
<dbReference type="InterPro" id="IPR024724">
    <property type="entry name" value="MoaF_N"/>
</dbReference>
<reference evidence="3 4" key="1">
    <citation type="submission" date="2016-07" db="EMBL/GenBank/DDBJ databases">
        <title>Genome analysis of Burkholderia fungorum ES3-20.</title>
        <authorList>
            <person name="Xu D."/>
            <person name="Yao R."/>
            <person name="Zheng S."/>
        </authorList>
    </citation>
    <scope>NUCLEOTIDE SEQUENCE [LARGE SCALE GENOMIC DNA]</scope>
    <source>
        <strain evidence="3 4">ES3-20</strain>
    </source>
</reference>
<dbReference type="EMBL" id="MCAS01000027">
    <property type="protein sequence ID" value="RKF40803.1"/>
    <property type="molecule type" value="Genomic_DNA"/>
</dbReference>
<dbReference type="AlphaFoldDB" id="A0A3R7GR33"/>
<feature type="domain" description="Molybdenum cofactor biosynthesis protein F N-terminal" evidence="1">
    <location>
        <begin position="7"/>
        <end position="110"/>
    </location>
</feature>
<dbReference type="InterPro" id="IPR012674">
    <property type="entry name" value="Calycin"/>
</dbReference>
<sequence>MTSQPVFIQVGALAEGFAPDSHILPPVDDLTGRTLQLEFADGSAETLTFVSAGVVRTANDQFECRITSVRDGIYFVDYISGGDGSRPAATSYVLDVKQGLCTSVAGTLPNESEARTDAFTRVERGMELTGVQARFRHGRIVPQGARISGEAGSPAALHHPTRELIGMRNLYTYSATEQYEHVYLNENFYAWQCLSGVEAGLADVDRCHYIAIANDLYLFVWREKIIPTLGVVMIDLERKKTDGKIFGYQGNQFDALSNFPVGALAQVLNVTRYPR</sequence>
<dbReference type="InterPro" id="IPR035348">
    <property type="entry name" value="MoaF_C"/>
</dbReference>
<feature type="domain" description="MoaF C-terminal" evidence="2">
    <location>
        <begin position="158"/>
        <end position="271"/>
    </location>
</feature>
<evidence type="ECO:0000313" key="3">
    <source>
        <dbReference type="EMBL" id="RKF40803.1"/>
    </source>
</evidence>
<gene>
    <name evidence="3" type="ORF">BCY88_31855</name>
</gene>
<evidence type="ECO:0000259" key="2">
    <source>
        <dbReference type="Pfam" id="PF17409"/>
    </source>
</evidence>
<comment type="caution">
    <text evidence="3">The sequence shown here is derived from an EMBL/GenBank/DDBJ whole genome shotgun (WGS) entry which is preliminary data.</text>
</comment>
<evidence type="ECO:0000313" key="4">
    <source>
        <dbReference type="Proteomes" id="UP000283709"/>
    </source>
</evidence>
<dbReference type="Proteomes" id="UP000283709">
    <property type="component" value="Unassembled WGS sequence"/>
</dbReference>